<keyword evidence="4" id="KW-1185">Reference proteome</keyword>
<comment type="caution">
    <text evidence="3">The sequence shown here is derived from an EMBL/GenBank/DDBJ whole genome shotgun (WGS) entry which is preliminary data.</text>
</comment>
<evidence type="ECO:0000313" key="4">
    <source>
        <dbReference type="Proteomes" id="UP001305779"/>
    </source>
</evidence>
<organism evidence="3 4">
    <name type="scientific">Zasmidium cellare</name>
    <name type="common">Wine cellar mold</name>
    <name type="synonym">Racodium cellare</name>
    <dbReference type="NCBI Taxonomy" id="395010"/>
    <lineage>
        <taxon>Eukaryota</taxon>
        <taxon>Fungi</taxon>
        <taxon>Dikarya</taxon>
        <taxon>Ascomycota</taxon>
        <taxon>Pezizomycotina</taxon>
        <taxon>Dothideomycetes</taxon>
        <taxon>Dothideomycetidae</taxon>
        <taxon>Mycosphaerellales</taxon>
        <taxon>Mycosphaerellaceae</taxon>
        <taxon>Zasmidium</taxon>
    </lineage>
</organism>
<sequence length="646" mass="72192">MASIFTSDDVATLVANFEPTSLLERPLLIRSKSGDSLVKARNALSRLEDLLEHGQDRMEKARLHILLGIHDGSDGIIYDELSQSLYESRDGRYLIPNSETRKILKLFETKAANAFTDLIAFASEQDITLDGLRDLIESRGWKSFREFSDPFRTFVCSDGLADSVKAQIRDAIGSSGTEICDLPAVVTDEVPLLALRKLANEVAVDMGGEIRLEGDHVVYVPANYTAAVETRLKQLRDERIAELVQHLENHGYCVVHPETIDELQGASADEEDLIDSIQRRYSKAHPHDMNVHVITVVDGIRKTTKASQAQAETKVLVRPSTLDQELNAMRSAVSCHAANVWRQGERALTAPAVIKSLTPDAFSTARKSELAKLLFRSEYAKELETAVRRQLEDLENEEHEKLAQLVEARLAIPLQLYTVGMEIIGDATLKQHLEDFLADHFRREVIPQMIQATREQKLLREKSREKDIEKFKQICNETTTFADLQSAVAKLSRKLKLGTPSADIVQKVKARTLQAAAKSIQKMNRGSDVLQNLIWILLAQQSPGMFMSSGKDTSRMIKQVATTCSPETAAKLTQWRDVLKAGQETKDDLQNMRDLAKATVEDLAGPERKSSVSSRSPEGRKSSAPNQPLEERRESSSMTTNVEWQP</sequence>
<accession>A0ABR0E227</accession>
<gene>
    <name evidence="3" type="ORF">PRZ48_013605</name>
</gene>
<protein>
    <submittedName>
        <fullName evidence="3">Uncharacterized protein</fullName>
    </submittedName>
</protein>
<keyword evidence="1" id="KW-0175">Coiled coil</keyword>
<feature type="coiled-coil region" evidence="1">
    <location>
        <begin position="37"/>
        <end position="64"/>
    </location>
</feature>
<evidence type="ECO:0000313" key="3">
    <source>
        <dbReference type="EMBL" id="KAK4495276.1"/>
    </source>
</evidence>
<evidence type="ECO:0000256" key="2">
    <source>
        <dbReference type="SAM" id="MobiDB-lite"/>
    </source>
</evidence>
<name>A0ABR0E227_ZASCE</name>
<evidence type="ECO:0000256" key="1">
    <source>
        <dbReference type="SAM" id="Coils"/>
    </source>
</evidence>
<reference evidence="3 4" key="1">
    <citation type="journal article" date="2023" name="G3 (Bethesda)">
        <title>A chromosome-level genome assembly of Zasmidium syzygii isolated from banana leaves.</title>
        <authorList>
            <person name="van Westerhoven A.C."/>
            <person name="Mehrabi R."/>
            <person name="Talebi R."/>
            <person name="Steentjes M.B.F."/>
            <person name="Corcolon B."/>
            <person name="Chong P.A."/>
            <person name="Kema G.H.J."/>
            <person name="Seidl M.F."/>
        </authorList>
    </citation>
    <scope>NUCLEOTIDE SEQUENCE [LARGE SCALE GENOMIC DNA]</scope>
    <source>
        <strain evidence="3 4">P124</strain>
    </source>
</reference>
<feature type="compositionally biased region" description="Polar residues" evidence="2">
    <location>
        <begin position="636"/>
        <end position="646"/>
    </location>
</feature>
<dbReference type="EMBL" id="JAXOVC010000012">
    <property type="protein sequence ID" value="KAK4495276.1"/>
    <property type="molecule type" value="Genomic_DNA"/>
</dbReference>
<dbReference type="Proteomes" id="UP001305779">
    <property type="component" value="Unassembled WGS sequence"/>
</dbReference>
<feature type="compositionally biased region" description="Basic and acidic residues" evidence="2">
    <location>
        <begin position="598"/>
        <end position="610"/>
    </location>
</feature>
<feature type="region of interest" description="Disordered" evidence="2">
    <location>
        <begin position="598"/>
        <end position="646"/>
    </location>
</feature>
<feature type="coiled-coil region" evidence="1">
    <location>
        <begin position="380"/>
        <end position="411"/>
    </location>
</feature>
<proteinExistence type="predicted"/>